<accession>A0AAD7UIK1</accession>
<evidence type="ECO:0000256" key="16">
    <source>
        <dbReference type="ARBA" id="ARBA00023201"/>
    </source>
</evidence>
<dbReference type="InterPro" id="IPR044880">
    <property type="entry name" value="NCX_ion-bd_dom_sf"/>
</dbReference>
<evidence type="ECO:0000256" key="19">
    <source>
        <dbReference type="SAM" id="Phobius"/>
    </source>
</evidence>
<feature type="domain" description="Calx-beta" evidence="20">
    <location>
        <begin position="528"/>
        <end position="625"/>
    </location>
</feature>
<name>A0AAD7UIK1_9STRA</name>
<dbReference type="GO" id="GO:0046872">
    <property type="term" value="F:metal ion binding"/>
    <property type="evidence" value="ECO:0007669"/>
    <property type="project" value="UniProtKB-KW"/>
</dbReference>
<evidence type="ECO:0000256" key="11">
    <source>
        <dbReference type="ARBA" id="ARBA00022989"/>
    </source>
</evidence>
<protein>
    <recommendedName>
        <fullName evidence="20">Calx-beta domain-containing protein</fullName>
    </recommendedName>
</protein>
<feature type="transmembrane region" description="Helical" evidence="19">
    <location>
        <begin position="715"/>
        <end position="742"/>
    </location>
</feature>
<keyword evidence="11 19" id="KW-1133">Transmembrane helix</keyword>
<comment type="caution">
    <text evidence="21">The sequence shown here is derived from an EMBL/GenBank/DDBJ whole genome shotgun (WGS) entry which is preliminary data.</text>
</comment>
<evidence type="ECO:0000256" key="18">
    <source>
        <dbReference type="SAM" id="MobiDB-lite"/>
    </source>
</evidence>
<evidence type="ECO:0000256" key="8">
    <source>
        <dbReference type="ARBA" id="ARBA00022737"/>
    </source>
</evidence>
<evidence type="ECO:0000256" key="2">
    <source>
        <dbReference type="ARBA" id="ARBA00007489"/>
    </source>
</evidence>
<dbReference type="InterPro" id="IPR038081">
    <property type="entry name" value="CalX-like_sf"/>
</dbReference>
<dbReference type="AlphaFoldDB" id="A0AAD7UIK1"/>
<keyword evidence="15" id="KW-0325">Glycoprotein</keyword>
<feature type="transmembrane region" description="Helical" evidence="19">
    <location>
        <begin position="130"/>
        <end position="154"/>
    </location>
</feature>
<dbReference type="InterPro" id="IPR004837">
    <property type="entry name" value="NaCa_Exmemb"/>
</dbReference>
<dbReference type="PANTHER" id="PTHR11878:SF65">
    <property type="entry name" value="NA_CA-EXCHANGE PROTEIN, ISOFORM G"/>
    <property type="match status" value="1"/>
</dbReference>
<keyword evidence="6" id="KW-0479">Metal-binding</keyword>
<evidence type="ECO:0000256" key="12">
    <source>
        <dbReference type="ARBA" id="ARBA00023053"/>
    </source>
</evidence>
<feature type="compositionally biased region" description="Basic and acidic residues" evidence="18">
    <location>
        <begin position="502"/>
        <end position="511"/>
    </location>
</feature>
<keyword evidence="10" id="KW-0112">Calmodulin-binding</keyword>
<feature type="transmembrane region" description="Helical" evidence="19">
    <location>
        <begin position="197"/>
        <end position="217"/>
    </location>
</feature>
<evidence type="ECO:0000256" key="6">
    <source>
        <dbReference type="ARBA" id="ARBA00022723"/>
    </source>
</evidence>
<dbReference type="PRINTS" id="PR01259">
    <property type="entry name" value="NACAEXCHNGR"/>
</dbReference>
<feature type="transmembrane region" description="Helical" evidence="19">
    <location>
        <begin position="166"/>
        <end position="191"/>
    </location>
</feature>
<evidence type="ECO:0000256" key="17">
    <source>
        <dbReference type="ARBA" id="ARBA00033667"/>
    </source>
</evidence>
<feature type="transmembrane region" description="Helical" evidence="19">
    <location>
        <begin position="98"/>
        <end position="118"/>
    </location>
</feature>
<dbReference type="SUPFAM" id="SSF141072">
    <property type="entry name" value="CalX-like"/>
    <property type="match status" value="2"/>
</dbReference>
<feature type="transmembrane region" description="Helical" evidence="19">
    <location>
        <begin position="873"/>
        <end position="893"/>
    </location>
</feature>
<dbReference type="GO" id="GO:0007154">
    <property type="term" value="P:cell communication"/>
    <property type="evidence" value="ECO:0007669"/>
    <property type="project" value="InterPro"/>
</dbReference>
<feature type="transmembrane region" description="Helical" evidence="19">
    <location>
        <begin position="913"/>
        <end position="932"/>
    </location>
</feature>
<evidence type="ECO:0000256" key="4">
    <source>
        <dbReference type="ARBA" id="ARBA00022475"/>
    </source>
</evidence>
<keyword evidence="8" id="KW-0677">Repeat</keyword>
<dbReference type="InterPro" id="IPR051171">
    <property type="entry name" value="CaCA"/>
</dbReference>
<dbReference type="SMART" id="SM00237">
    <property type="entry name" value="Calx_beta"/>
    <property type="match status" value="2"/>
</dbReference>
<sequence length="935" mass="101411">MLLAMPPVVLAGGGDSICDPGQGGLLLPLFGNKENRTWDNTPLGNGLRATIYFFGLIWAFLGVSIVADIFMAAIETITSAEKKIKGTDIVVKVWNPTVANLTLMALGSSAPEILLSVIEIMSNGFFTGDLGPSTIVGSASFNLLVITAICVTALPDGEMRAIEDTGVFRTTSFFSIFAYVWLLIILMGPWSPDVVELWEAVLTFMFFPLLVLLAYGADKKWFKLSARVSPQPHVVQLGGTHYHPYEFSEILKKINSEDLTKEEQAELIGRLALQVKNKPSRAVMRMNAIRMMTAQKRKTPKLIQPSDHRKLLSKAKSTKDFQPRVYFSDVNGDMNPRFAFLENDKNSTLGVMRNPAHGSMKVKWATRDGTAKAGDDYEKAEGVLTFEDGEVFKEIEIKLHDDEATEDDECFYVDLLEMHFKDESKEQTYHQLGPGATAEVTIIDDDEPGEIGFLDDNIVFSPAVVAPMPADTITTSPVAVATGSSSSSSSLPLRDEDAEDQQQQRDEDERQQQPAFAAAAAAAAGSAAAAAAAADDTVSQSKVARIVVSEACENALVKVRRINGSTGDISCEYETVDGTAVQSVDYRPKRGKLCFKSHEVEKSILVPIINNHAFEGSKEFHLKLSNLQGPSRASFHERRKLVVVIEADKETKELLQDVQKYVAEHESTYTAVGTDSWFKQFQQALFVNGGDDGDDFERPGAFQYVMHALTLPWKLLFAFVPPTCYCGGWACFVVALVMIGIVTAFVGDLAALFGCQIGLPDTITAITFVALGTSLPDAFASKAAALSDDNADASVGNVTGSNSVNVFLGLGLPWTIASIYWSGGFASDKAKKKWHNRYGGRDNDGSGGSKGPRGGRKIGEDTPIAFVVPAGDLGLSVMAFVCCGLSCLVTLAYRRKKYGAELGGPKSSAKLHAAFFVALWFTYIAISCMSTLDVL</sequence>
<evidence type="ECO:0000256" key="9">
    <source>
        <dbReference type="ARBA" id="ARBA00022837"/>
    </source>
</evidence>
<feature type="region of interest" description="Disordered" evidence="18">
    <location>
        <begin position="477"/>
        <end position="514"/>
    </location>
</feature>
<keyword evidence="5 19" id="KW-0812">Transmembrane</keyword>
<evidence type="ECO:0000256" key="13">
    <source>
        <dbReference type="ARBA" id="ARBA00023065"/>
    </source>
</evidence>
<proteinExistence type="inferred from homology"/>
<feature type="transmembrane region" description="Helical" evidence="19">
    <location>
        <begin position="51"/>
        <end position="77"/>
    </location>
</feature>
<keyword evidence="22" id="KW-1185">Reference proteome</keyword>
<dbReference type="GO" id="GO:0098703">
    <property type="term" value="P:calcium ion import across plasma membrane"/>
    <property type="evidence" value="ECO:0007669"/>
    <property type="project" value="TreeGrafter"/>
</dbReference>
<dbReference type="GO" id="GO:0005886">
    <property type="term" value="C:plasma membrane"/>
    <property type="evidence" value="ECO:0007669"/>
    <property type="project" value="UniProtKB-SubCell"/>
</dbReference>
<keyword evidence="3" id="KW-0813">Transport</keyword>
<keyword evidence="7" id="KW-0732">Signal</keyword>
<keyword evidence="13" id="KW-0406">Ion transport</keyword>
<dbReference type="GO" id="GO:0005516">
    <property type="term" value="F:calmodulin binding"/>
    <property type="evidence" value="ECO:0007669"/>
    <property type="project" value="UniProtKB-KW"/>
</dbReference>
<keyword evidence="4" id="KW-1003">Cell membrane</keyword>
<feature type="region of interest" description="Disordered" evidence="18">
    <location>
        <begin position="837"/>
        <end position="857"/>
    </location>
</feature>
<feature type="domain" description="Calx-beta" evidence="20">
    <location>
        <begin position="325"/>
        <end position="416"/>
    </location>
</feature>
<dbReference type="Gene3D" id="1.20.1420.30">
    <property type="entry name" value="NCX, central ion-binding region"/>
    <property type="match status" value="2"/>
</dbReference>
<dbReference type="GO" id="GO:0005432">
    <property type="term" value="F:calcium:sodium antiporter activity"/>
    <property type="evidence" value="ECO:0007669"/>
    <property type="project" value="InterPro"/>
</dbReference>
<comment type="subcellular location">
    <subcellularLocation>
        <location evidence="1">Cell membrane</location>
        <topology evidence="1">Multi-pass membrane protein</topology>
    </subcellularLocation>
</comment>
<evidence type="ECO:0000313" key="22">
    <source>
        <dbReference type="Proteomes" id="UP001230188"/>
    </source>
</evidence>
<keyword evidence="9" id="KW-0106">Calcium</keyword>
<evidence type="ECO:0000256" key="15">
    <source>
        <dbReference type="ARBA" id="ARBA00023180"/>
    </source>
</evidence>
<dbReference type="PANTHER" id="PTHR11878">
    <property type="entry name" value="SODIUM/CALCIUM EXCHANGER"/>
    <property type="match status" value="1"/>
</dbReference>
<dbReference type="Gene3D" id="2.60.40.2030">
    <property type="match status" value="2"/>
</dbReference>
<keyword evidence="16" id="KW-0739">Sodium transport</keyword>
<comment type="catalytic activity">
    <reaction evidence="17">
        <text>Ca(2+)(in) + 3 Na(+)(out) = Ca(2+)(out) + 3 Na(+)(in)</text>
        <dbReference type="Rhea" id="RHEA:69955"/>
        <dbReference type="ChEBI" id="CHEBI:29101"/>
        <dbReference type="ChEBI" id="CHEBI:29108"/>
    </reaction>
</comment>
<dbReference type="Pfam" id="PF01699">
    <property type="entry name" value="Na_Ca_ex"/>
    <property type="match status" value="2"/>
</dbReference>
<dbReference type="InterPro" id="IPR004836">
    <property type="entry name" value="Na_Ca_Ex"/>
</dbReference>
<evidence type="ECO:0000259" key="20">
    <source>
        <dbReference type="SMART" id="SM00237"/>
    </source>
</evidence>
<evidence type="ECO:0000256" key="3">
    <source>
        <dbReference type="ARBA" id="ARBA00022448"/>
    </source>
</evidence>
<keyword evidence="14 19" id="KW-0472">Membrane</keyword>
<dbReference type="InterPro" id="IPR003644">
    <property type="entry name" value="Calx_beta"/>
</dbReference>
<keyword evidence="12" id="KW-0915">Sodium</keyword>
<evidence type="ECO:0000256" key="1">
    <source>
        <dbReference type="ARBA" id="ARBA00004651"/>
    </source>
</evidence>
<dbReference type="EMBL" id="JAQMWT010000316">
    <property type="protein sequence ID" value="KAJ8605365.1"/>
    <property type="molecule type" value="Genomic_DNA"/>
</dbReference>
<evidence type="ECO:0000256" key="7">
    <source>
        <dbReference type="ARBA" id="ARBA00022729"/>
    </source>
</evidence>
<evidence type="ECO:0000313" key="21">
    <source>
        <dbReference type="EMBL" id="KAJ8605365.1"/>
    </source>
</evidence>
<dbReference type="Proteomes" id="UP001230188">
    <property type="component" value="Unassembled WGS sequence"/>
</dbReference>
<comment type="similarity">
    <text evidence="2">Belongs to the Ca(2+):cation antiporter (CaCA) (TC 2.A.19) family. SLC8 subfamily.</text>
</comment>
<organism evidence="21 22">
    <name type="scientific">Chrysophaeum taylorii</name>
    <dbReference type="NCBI Taxonomy" id="2483200"/>
    <lineage>
        <taxon>Eukaryota</taxon>
        <taxon>Sar</taxon>
        <taxon>Stramenopiles</taxon>
        <taxon>Ochrophyta</taxon>
        <taxon>Pelagophyceae</taxon>
        <taxon>Pelagomonadales</taxon>
        <taxon>Pelagomonadaceae</taxon>
        <taxon>Chrysophaeum</taxon>
    </lineage>
</organism>
<reference evidence="21" key="1">
    <citation type="submission" date="2023-01" db="EMBL/GenBank/DDBJ databases">
        <title>Metagenome sequencing of chrysophaentin producing Chrysophaeum taylorii.</title>
        <authorList>
            <person name="Davison J."/>
            <person name="Bewley C."/>
        </authorList>
    </citation>
    <scope>NUCLEOTIDE SEQUENCE</scope>
    <source>
        <strain evidence="21">NIES-1699</strain>
    </source>
</reference>
<evidence type="ECO:0000256" key="14">
    <source>
        <dbReference type="ARBA" id="ARBA00023136"/>
    </source>
</evidence>
<dbReference type="Pfam" id="PF03160">
    <property type="entry name" value="Calx-beta"/>
    <property type="match status" value="2"/>
</dbReference>
<evidence type="ECO:0000256" key="10">
    <source>
        <dbReference type="ARBA" id="ARBA00022860"/>
    </source>
</evidence>
<evidence type="ECO:0000256" key="5">
    <source>
        <dbReference type="ARBA" id="ARBA00022692"/>
    </source>
</evidence>
<gene>
    <name evidence="21" type="ORF">CTAYLR_002366</name>
</gene>